<gene>
    <name evidence="2" type="ORF">L914_09293</name>
    <name evidence="1" type="ORF">L917_09264</name>
</gene>
<proteinExistence type="predicted"/>
<evidence type="ECO:0000313" key="2">
    <source>
        <dbReference type="EMBL" id="ETM45724.1"/>
    </source>
</evidence>
<dbReference type="Proteomes" id="UP000054423">
    <property type="component" value="Unassembled WGS sequence"/>
</dbReference>
<protein>
    <submittedName>
        <fullName evidence="2">Uncharacterized protein</fullName>
    </submittedName>
</protein>
<sequence length="35" mass="4066">MVVRMREKRRGGTTTEERLEWFYEGVAGIFANAGF</sequence>
<reference evidence="1" key="1">
    <citation type="submission" date="2013-11" db="EMBL/GenBank/DDBJ databases">
        <title>The Genome Sequence of Phytophthora parasitica CHvinca01.</title>
        <authorList>
            <consortium name="The Broad Institute Genomics Platform"/>
            <person name="Russ C."/>
            <person name="Tyler B."/>
            <person name="Panabieres F."/>
            <person name="Shan W."/>
            <person name="Tripathy S."/>
            <person name="Grunwald N."/>
            <person name="Machado M."/>
            <person name="Johnson C.S."/>
            <person name="Arredondo F."/>
            <person name="Hong C."/>
            <person name="Coffey M."/>
            <person name="Young S.K."/>
            <person name="Zeng Q."/>
            <person name="Gargeya S."/>
            <person name="Fitzgerald M."/>
            <person name="Abouelleil A."/>
            <person name="Alvarado L."/>
            <person name="Chapman S.B."/>
            <person name="Gainer-Dewar J."/>
            <person name="Goldberg J."/>
            <person name="Griggs A."/>
            <person name="Gujja S."/>
            <person name="Hansen M."/>
            <person name="Howarth C."/>
            <person name="Imamovic A."/>
            <person name="Ireland A."/>
            <person name="Larimer J."/>
            <person name="McCowan C."/>
            <person name="Murphy C."/>
            <person name="Pearson M."/>
            <person name="Poon T.W."/>
            <person name="Priest M."/>
            <person name="Roberts A."/>
            <person name="Saif S."/>
            <person name="Shea T."/>
            <person name="Sykes S."/>
            <person name="Wortman J."/>
            <person name="Nusbaum C."/>
            <person name="Birren B."/>
        </authorList>
    </citation>
    <scope>NUCLEOTIDE SEQUENCE [LARGE SCALE GENOMIC DNA]</scope>
    <source>
        <strain evidence="1">CHvinca01</strain>
    </source>
</reference>
<dbReference type="AlphaFoldDB" id="W2NDF1"/>
<organism evidence="2">
    <name type="scientific">Phytophthora nicotianae</name>
    <name type="common">Potato buckeye rot agent</name>
    <name type="synonym">Phytophthora parasitica</name>
    <dbReference type="NCBI Taxonomy" id="4792"/>
    <lineage>
        <taxon>Eukaryota</taxon>
        <taxon>Sar</taxon>
        <taxon>Stramenopiles</taxon>
        <taxon>Oomycota</taxon>
        <taxon>Peronosporomycetes</taxon>
        <taxon>Peronosporales</taxon>
        <taxon>Peronosporaceae</taxon>
        <taxon>Phytophthora</taxon>
    </lineage>
</organism>
<name>W2NDF1_PHYNI</name>
<accession>W2NDF1</accession>
<dbReference type="EMBL" id="KI693084">
    <property type="protein sequence ID" value="ETM45724.1"/>
    <property type="molecule type" value="Genomic_DNA"/>
</dbReference>
<dbReference type="EMBL" id="KI679880">
    <property type="protein sequence ID" value="ETL92416.1"/>
    <property type="molecule type" value="Genomic_DNA"/>
</dbReference>
<dbReference type="Proteomes" id="UP000054532">
    <property type="component" value="Unassembled WGS sequence"/>
</dbReference>
<evidence type="ECO:0000313" key="1">
    <source>
        <dbReference type="EMBL" id="ETL92416.1"/>
    </source>
</evidence>
<reference evidence="2" key="2">
    <citation type="submission" date="2013-11" db="EMBL/GenBank/DDBJ databases">
        <title>The Genome Sequence of Phytophthora parasitica IAC_01/95.</title>
        <authorList>
            <consortium name="The Broad Institute Genomics Platform"/>
            <person name="Russ C."/>
            <person name="Tyler B."/>
            <person name="Panabieres F."/>
            <person name="Shan W."/>
            <person name="Tripathy S."/>
            <person name="Grunwald N."/>
            <person name="Machado M."/>
            <person name="Johnson C.S."/>
            <person name="Arredondo F."/>
            <person name="Hong C."/>
            <person name="Coffey M."/>
            <person name="Young S.K."/>
            <person name="Zeng Q."/>
            <person name="Gargeya S."/>
            <person name="Fitzgerald M."/>
            <person name="Abouelleil A."/>
            <person name="Alvarado L."/>
            <person name="Chapman S.B."/>
            <person name="Gainer-Dewar J."/>
            <person name="Goldberg J."/>
            <person name="Griggs A."/>
            <person name="Gujja S."/>
            <person name="Hansen M."/>
            <person name="Howarth C."/>
            <person name="Imamovic A."/>
            <person name="Ireland A."/>
            <person name="Larimer J."/>
            <person name="McCowan C."/>
            <person name="Murphy C."/>
            <person name="Pearson M."/>
            <person name="Poon T.W."/>
            <person name="Priest M."/>
            <person name="Roberts A."/>
            <person name="Saif S."/>
            <person name="Shea T."/>
            <person name="Sykes S."/>
            <person name="Wortman J."/>
            <person name="Nusbaum C."/>
            <person name="Birren B."/>
        </authorList>
    </citation>
    <scope>NUCLEOTIDE SEQUENCE [LARGE SCALE GENOMIC DNA]</scope>
    <source>
        <strain evidence="2">IAC_01/95</strain>
    </source>
</reference>